<dbReference type="OMA" id="ICIGEPS"/>
<dbReference type="InParanoid" id="T1H9C7"/>
<proteinExistence type="predicted"/>
<dbReference type="EMBL" id="ACPB03023135">
    <property type="status" value="NOT_ANNOTATED_CDS"/>
    <property type="molecule type" value="Genomic_DNA"/>
</dbReference>
<evidence type="ECO:0000313" key="1">
    <source>
        <dbReference type="EnsemblMetazoa" id="RPRC000629-PA"/>
    </source>
</evidence>
<dbReference type="STRING" id="13249.T1H9C7"/>
<dbReference type="Proteomes" id="UP000015103">
    <property type="component" value="Unassembled WGS sequence"/>
</dbReference>
<keyword evidence="2" id="KW-1185">Reference proteome</keyword>
<dbReference type="EnsemblMetazoa" id="RPRC000629-RA">
    <property type="protein sequence ID" value="RPRC000629-PA"/>
    <property type="gene ID" value="RPRC000629"/>
</dbReference>
<protein>
    <submittedName>
        <fullName evidence="1">Uncharacterized protein</fullName>
    </submittedName>
</protein>
<organism evidence="1 2">
    <name type="scientific">Rhodnius prolixus</name>
    <name type="common">Triatomid bug</name>
    <dbReference type="NCBI Taxonomy" id="13249"/>
    <lineage>
        <taxon>Eukaryota</taxon>
        <taxon>Metazoa</taxon>
        <taxon>Ecdysozoa</taxon>
        <taxon>Arthropoda</taxon>
        <taxon>Hexapoda</taxon>
        <taxon>Insecta</taxon>
        <taxon>Pterygota</taxon>
        <taxon>Neoptera</taxon>
        <taxon>Paraneoptera</taxon>
        <taxon>Hemiptera</taxon>
        <taxon>Heteroptera</taxon>
        <taxon>Panheteroptera</taxon>
        <taxon>Cimicomorpha</taxon>
        <taxon>Reduviidae</taxon>
        <taxon>Triatominae</taxon>
        <taxon>Rhodnius</taxon>
    </lineage>
</organism>
<evidence type="ECO:0000313" key="2">
    <source>
        <dbReference type="Proteomes" id="UP000015103"/>
    </source>
</evidence>
<name>T1H9C7_RHOPR</name>
<dbReference type="VEuPathDB" id="VectorBase:RPRC000629"/>
<reference evidence="1" key="1">
    <citation type="submission" date="2015-05" db="UniProtKB">
        <authorList>
            <consortium name="EnsemblMetazoa"/>
        </authorList>
    </citation>
    <scope>IDENTIFICATION</scope>
</reference>
<accession>T1H9C7</accession>
<sequence length="106" mass="11753">MEKAVRDSCIQASGTLLNKTVQQLAYADDNDIIARSMNAMKEAFLALEMAARSLGLVVNEARTKYMRTGYSTTIQGLQVNKFGYLGSLVSSENQESLEIKRRIMAI</sequence>
<dbReference type="AlphaFoldDB" id="T1H9C7"/>
<dbReference type="HOGENOM" id="CLU_2226417_0_0_1"/>